<accession>A0ABV0JBC6</accession>
<evidence type="ECO:0000313" key="4">
    <source>
        <dbReference type="Proteomes" id="UP001464891"/>
    </source>
</evidence>
<evidence type="ECO:0000256" key="2">
    <source>
        <dbReference type="SAM" id="Phobius"/>
    </source>
</evidence>
<keyword evidence="2" id="KW-0472">Membrane</keyword>
<feature type="region of interest" description="Disordered" evidence="1">
    <location>
        <begin position="116"/>
        <end position="135"/>
    </location>
</feature>
<protein>
    <submittedName>
        <fullName evidence="3">Uncharacterized protein</fullName>
    </submittedName>
</protein>
<sequence>MELVQLAKQGDGRAIATLLNRAFEKQATAVKVNLRGNCLQVLLEATPTPEPLAAMTLMQQVMSHIQPESLERVQVYGREIGAKTFSWQKEIRLQQPQQPPSIQPTLQDRELTKQGDFEQNESQTSPCLQQPSATKKGKLVFYSTRRQSPSRSSTQHQPQAVTVEGWGAVLTGLGLAVILFILSPLKLLFRGFLVMVHEVGHALAHWLFGRPAIPMIDFAFGGGITLSFEQSWLILGLIYVAIAYSIWLYRVYPRLQGVLVGLAGLYSFCLLTDWNLILSTFMGHGMEVLAIFICLYLSISGYFRRMDGDRTIYAMLGFFTLFSDLQFSWQLLYDLDFQSWYEEGKGGIIDNDLVILASEYFNVDLSTVVGWLVASCITAPILAFLLFRYESWLRSAIGKLLA</sequence>
<feature type="compositionally biased region" description="Polar residues" evidence="1">
    <location>
        <begin position="120"/>
        <end position="133"/>
    </location>
</feature>
<reference evidence="3 4" key="1">
    <citation type="submission" date="2022-04" db="EMBL/GenBank/DDBJ databases">
        <title>Positive selection, recombination, and allopatry shape intraspecific diversity of widespread and dominant cyanobacteria.</title>
        <authorList>
            <person name="Wei J."/>
            <person name="Shu W."/>
            <person name="Hu C."/>
        </authorList>
    </citation>
    <scope>NUCLEOTIDE SEQUENCE [LARGE SCALE GENOMIC DNA]</scope>
    <source>
        <strain evidence="3 4">GB2-A4</strain>
    </source>
</reference>
<dbReference type="Proteomes" id="UP001464891">
    <property type="component" value="Unassembled WGS sequence"/>
</dbReference>
<keyword evidence="4" id="KW-1185">Reference proteome</keyword>
<comment type="caution">
    <text evidence="3">The sequence shown here is derived from an EMBL/GenBank/DDBJ whole genome shotgun (WGS) entry which is preliminary data.</text>
</comment>
<feature type="transmembrane region" description="Helical" evidence="2">
    <location>
        <begin position="258"/>
        <end position="277"/>
    </location>
</feature>
<dbReference type="EMBL" id="JAMPKM010000008">
    <property type="protein sequence ID" value="MEP0818405.1"/>
    <property type="molecule type" value="Genomic_DNA"/>
</dbReference>
<feature type="transmembrane region" description="Helical" evidence="2">
    <location>
        <begin position="165"/>
        <end position="182"/>
    </location>
</feature>
<keyword evidence="2" id="KW-1133">Transmembrane helix</keyword>
<feature type="transmembrane region" description="Helical" evidence="2">
    <location>
        <begin position="312"/>
        <end position="332"/>
    </location>
</feature>
<feature type="transmembrane region" description="Helical" evidence="2">
    <location>
        <begin position="283"/>
        <end position="303"/>
    </location>
</feature>
<name>A0ABV0JBC6_9CYAN</name>
<gene>
    <name evidence="3" type="ORF">NC998_14995</name>
</gene>
<feature type="transmembrane region" description="Helical" evidence="2">
    <location>
        <begin position="187"/>
        <end position="208"/>
    </location>
</feature>
<dbReference type="RefSeq" id="WP_190441862.1">
    <property type="nucleotide sequence ID" value="NZ_JAMPKM010000008.1"/>
</dbReference>
<evidence type="ECO:0000256" key="1">
    <source>
        <dbReference type="SAM" id="MobiDB-lite"/>
    </source>
</evidence>
<proteinExistence type="predicted"/>
<feature type="transmembrane region" description="Helical" evidence="2">
    <location>
        <begin position="232"/>
        <end position="251"/>
    </location>
</feature>
<evidence type="ECO:0000313" key="3">
    <source>
        <dbReference type="EMBL" id="MEP0818405.1"/>
    </source>
</evidence>
<organism evidence="3 4">
    <name type="scientific">Trichocoleus desertorum GB2-A4</name>
    <dbReference type="NCBI Taxonomy" id="2933944"/>
    <lineage>
        <taxon>Bacteria</taxon>
        <taxon>Bacillati</taxon>
        <taxon>Cyanobacteriota</taxon>
        <taxon>Cyanophyceae</taxon>
        <taxon>Leptolyngbyales</taxon>
        <taxon>Trichocoleusaceae</taxon>
        <taxon>Trichocoleus</taxon>
    </lineage>
</organism>
<keyword evidence="2" id="KW-0812">Transmembrane</keyword>
<feature type="transmembrane region" description="Helical" evidence="2">
    <location>
        <begin position="368"/>
        <end position="387"/>
    </location>
</feature>